<evidence type="ECO:0000259" key="12">
    <source>
        <dbReference type="PROSITE" id="PS51721"/>
    </source>
</evidence>
<feature type="binding site" evidence="10">
    <location>
        <position position="253"/>
    </location>
    <ligand>
        <name>Zn(2+)</name>
        <dbReference type="ChEBI" id="CHEBI:29105"/>
    </ligand>
</feature>
<feature type="binding site" evidence="10">
    <location>
        <position position="251"/>
    </location>
    <ligand>
        <name>Zn(2+)</name>
        <dbReference type="ChEBI" id="CHEBI:29105"/>
    </ligand>
</feature>
<dbReference type="GO" id="GO:0003924">
    <property type="term" value="F:GTPase activity"/>
    <property type="evidence" value="ECO:0007669"/>
    <property type="project" value="UniProtKB-UniRule"/>
</dbReference>
<comment type="cofactor">
    <cofactor evidence="10">
        <name>Zn(2+)</name>
        <dbReference type="ChEBI" id="CHEBI:29105"/>
    </cofactor>
    <text evidence="10">Binds 1 zinc ion per subunit.</text>
</comment>
<comment type="subcellular location">
    <subcellularLocation>
        <location evidence="10">Cytoplasm</location>
    </subcellularLocation>
</comment>
<reference evidence="13" key="1">
    <citation type="submission" date="2022-07" db="EMBL/GenBank/DDBJ databases">
        <title>Enhanced cultured diversity of the mouse gut microbiota enables custom-made synthetic communities.</title>
        <authorList>
            <person name="Afrizal A."/>
        </authorList>
    </citation>
    <scope>NUCLEOTIDE SEQUENCE</scope>
    <source>
        <strain evidence="13">DSM 28593</strain>
    </source>
</reference>
<evidence type="ECO:0000256" key="4">
    <source>
        <dbReference type="ARBA" id="ARBA00022730"/>
    </source>
</evidence>
<keyword evidence="4 10" id="KW-0699">rRNA-binding</keyword>
<feature type="binding site" evidence="10">
    <location>
        <position position="259"/>
    </location>
    <ligand>
        <name>Zn(2+)</name>
        <dbReference type="ChEBI" id="CHEBI:29105"/>
    </ligand>
</feature>
<dbReference type="GO" id="GO:0046872">
    <property type="term" value="F:metal ion binding"/>
    <property type="evidence" value="ECO:0007669"/>
    <property type="project" value="UniProtKB-KW"/>
</dbReference>
<comment type="function">
    <text evidence="10">One of several proteins that assist in the late maturation steps of the functional core of the 30S ribosomal subunit. Helps release RbfA from mature subunits. May play a role in the assembly of ribosomal proteins into the subunit. Circularly permuted GTPase that catalyzes slow GTP hydrolysis, GTPase activity is stimulated by the 30S ribosomal subunit.</text>
</comment>
<evidence type="ECO:0000256" key="1">
    <source>
        <dbReference type="ARBA" id="ARBA00022490"/>
    </source>
</evidence>
<dbReference type="SUPFAM" id="SSF52540">
    <property type="entry name" value="P-loop containing nucleoside triphosphate hydrolases"/>
    <property type="match status" value="1"/>
</dbReference>
<evidence type="ECO:0000256" key="9">
    <source>
        <dbReference type="ARBA" id="ARBA00023134"/>
    </source>
</evidence>
<gene>
    <name evidence="10 13" type="primary">rsgA</name>
    <name evidence="13" type="ORF">NSA47_04070</name>
</gene>
<dbReference type="InterPro" id="IPR031944">
    <property type="entry name" value="RsgA_N"/>
</dbReference>
<evidence type="ECO:0000256" key="10">
    <source>
        <dbReference type="HAMAP-Rule" id="MF_01820"/>
    </source>
</evidence>
<dbReference type="Pfam" id="PF03193">
    <property type="entry name" value="RsgA_GTPase"/>
    <property type="match status" value="1"/>
</dbReference>
<dbReference type="GO" id="GO:0042274">
    <property type="term" value="P:ribosomal small subunit biogenesis"/>
    <property type="evidence" value="ECO:0007669"/>
    <property type="project" value="UniProtKB-UniRule"/>
</dbReference>
<dbReference type="Gene3D" id="3.40.50.300">
    <property type="entry name" value="P-loop containing nucleotide triphosphate hydrolases"/>
    <property type="match status" value="1"/>
</dbReference>
<organism evidence="13 14">
    <name type="scientific">Irregularibacter muris</name>
    <dbReference type="NCBI Taxonomy" id="1796619"/>
    <lineage>
        <taxon>Bacteria</taxon>
        <taxon>Bacillati</taxon>
        <taxon>Bacillota</taxon>
        <taxon>Clostridia</taxon>
        <taxon>Eubacteriales</taxon>
        <taxon>Eubacteriaceae</taxon>
        <taxon>Irregularibacter</taxon>
    </lineage>
</organism>
<keyword evidence="7 10" id="KW-0862">Zinc</keyword>
<evidence type="ECO:0000256" key="7">
    <source>
        <dbReference type="ARBA" id="ARBA00022833"/>
    </source>
</evidence>
<comment type="caution">
    <text evidence="13">The sequence shown here is derived from an EMBL/GenBank/DDBJ whole genome shotgun (WGS) entry which is preliminary data.</text>
</comment>
<dbReference type="InterPro" id="IPR027417">
    <property type="entry name" value="P-loop_NTPase"/>
</dbReference>
<dbReference type="Gene3D" id="1.10.40.50">
    <property type="entry name" value="Probable gtpase engc, domain 3"/>
    <property type="match status" value="1"/>
</dbReference>
<feature type="domain" description="EngC GTPase" evidence="11">
    <location>
        <begin position="73"/>
        <end position="220"/>
    </location>
</feature>
<dbReference type="NCBIfam" id="TIGR00157">
    <property type="entry name" value="ribosome small subunit-dependent GTPase A"/>
    <property type="match status" value="1"/>
</dbReference>
<accession>A0AAE3HEW7</accession>
<proteinExistence type="inferred from homology"/>
<dbReference type="SUPFAM" id="SSF50249">
    <property type="entry name" value="Nucleic acid-binding proteins"/>
    <property type="match status" value="1"/>
</dbReference>
<evidence type="ECO:0000256" key="2">
    <source>
        <dbReference type="ARBA" id="ARBA00022517"/>
    </source>
</evidence>
<dbReference type="CDD" id="cd01854">
    <property type="entry name" value="YjeQ_EngC"/>
    <property type="match status" value="1"/>
</dbReference>
<keyword evidence="6 10" id="KW-0378">Hydrolase</keyword>
<dbReference type="RefSeq" id="WP_257529621.1">
    <property type="nucleotide sequence ID" value="NZ_JANKAS010000002.1"/>
</dbReference>
<comment type="subunit">
    <text evidence="10">Monomer. Associates with 30S ribosomal subunit, binds 16S rRNA.</text>
</comment>
<dbReference type="GO" id="GO:0019843">
    <property type="term" value="F:rRNA binding"/>
    <property type="evidence" value="ECO:0007669"/>
    <property type="project" value="UniProtKB-KW"/>
</dbReference>
<feature type="binding site" evidence="10">
    <location>
        <position position="246"/>
    </location>
    <ligand>
        <name>Zn(2+)</name>
        <dbReference type="ChEBI" id="CHEBI:29105"/>
    </ligand>
</feature>
<comment type="similarity">
    <text evidence="10">Belongs to the TRAFAC class YlqF/YawG GTPase family. RsgA subfamily.</text>
</comment>
<evidence type="ECO:0000256" key="8">
    <source>
        <dbReference type="ARBA" id="ARBA00022884"/>
    </source>
</evidence>
<keyword evidence="3 10" id="KW-0479">Metal-binding</keyword>
<dbReference type="GO" id="GO:0005525">
    <property type="term" value="F:GTP binding"/>
    <property type="evidence" value="ECO:0007669"/>
    <property type="project" value="UniProtKB-UniRule"/>
</dbReference>
<dbReference type="AlphaFoldDB" id="A0AAE3HEW7"/>
<dbReference type="InterPro" id="IPR010914">
    <property type="entry name" value="RsgA_GTPase_dom"/>
</dbReference>
<dbReference type="Pfam" id="PF16745">
    <property type="entry name" value="RsgA_N"/>
    <property type="match status" value="1"/>
</dbReference>
<dbReference type="Proteomes" id="UP001205748">
    <property type="component" value="Unassembled WGS sequence"/>
</dbReference>
<keyword evidence="8 10" id="KW-0694">RNA-binding</keyword>
<evidence type="ECO:0000256" key="3">
    <source>
        <dbReference type="ARBA" id="ARBA00022723"/>
    </source>
</evidence>
<dbReference type="HAMAP" id="MF_01820">
    <property type="entry name" value="GTPase_RsgA"/>
    <property type="match status" value="1"/>
</dbReference>
<dbReference type="InterPro" id="IPR004881">
    <property type="entry name" value="Ribosome_biogen_GTPase_RsgA"/>
</dbReference>
<sequence length="291" mass="33150">MEKGVIIKGIGGFYYVRTSVSEIVESKARGKFRKDNITPMVGDYVEISTDKEGKGIIETILPRKNQLVRPPVANIDQVIIVFALSNPNPNLQLLDRFLIMAEQQGLSIVICINKVDLEMEDIKEKIKNIYENIEYPVIFTSVKDEKGIEDLKHYLNDHITVFAGPSGVGKSSLLNKINQDYQLETGKVSKKIGRGRHTTRHVELFHYGENGYVVDTPGFSSLGVENIEPIDLMNYFPEFRPYLGQCKFNSCLHMQEPKCAIKEAIGLNKISSHRYESYQYLLEEIKNIPKY</sequence>
<evidence type="ECO:0000256" key="6">
    <source>
        <dbReference type="ARBA" id="ARBA00022801"/>
    </source>
</evidence>
<feature type="binding site" evidence="10">
    <location>
        <begin position="164"/>
        <end position="172"/>
    </location>
    <ligand>
        <name>GTP</name>
        <dbReference type="ChEBI" id="CHEBI:37565"/>
    </ligand>
</feature>
<keyword evidence="5 10" id="KW-0547">Nucleotide-binding</keyword>
<evidence type="ECO:0000259" key="11">
    <source>
        <dbReference type="PROSITE" id="PS50936"/>
    </source>
</evidence>
<dbReference type="GO" id="GO:0005737">
    <property type="term" value="C:cytoplasm"/>
    <property type="evidence" value="ECO:0007669"/>
    <property type="project" value="UniProtKB-SubCell"/>
</dbReference>
<feature type="binding site" evidence="10">
    <location>
        <begin position="113"/>
        <end position="116"/>
    </location>
    <ligand>
        <name>GTP</name>
        <dbReference type="ChEBI" id="CHEBI:37565"/>
    </ligand>
</feature>
<dbReference type="EC" id="3.6.1.-" evidence="10"/>
<keyword evidence="2 10" id="KW-0690">Ribosome biogenesis</keyword>
<dbReference type="EMBL" id="JANKAS010000002">
    <property type="protein sequence ID" value="MCR1898164.1"/>
    <property type="molecule type" value="Genomic_DNA"/>
</dbReference>
<keyword evidence="9 10" id="KW-0342">GTP-binding</keyword>
<keyword evidence="14" id="KW-1185">Reference proteome</keyword>
<dbReference type="PANTHER" id="PTHR32120:SF11">
    <property type="entry name" value="SMALL RIBOSOMAL SUBUNIT BIOGENESIS GTPASE RSGA 1, MITOCHONDRIAL-RELATED"/>
    <property type="match status" value="1"/>
</dbReference>
<evidence type="ECO:0000313" key="13">
    <source>
        <dbReference type="EMBL" id="MCR1898164.1"/>
    </source>
</evidence>
<dbReference type="Gene3D" id="2.40.50.140">
    <property type="entry name" value="Nucleic acid-binding proteins"/>
    <property type="match status" value="1"/>
</dbReference>
<dbReference type="CDD" id="cd04466">
    <property type="entry name" value="S1_YloQ_GTPase"/>
    <property type="match status" value="1"/>
</dbReference>
<dbReference type="InterPro" id="IPR012340">
    <property type="entry name" value="NA-bd_OB-fold"/>
</dbReference>
<dbReference type="PROSITE" id="PS50936">
    <property type="entry name" value="ENGC_GTPASE"/>
    <property type="match status" value="1"/>
</dbReference>
<dbReference type="PANTHER" id="PTHR32120">
    <property type="entry name" value="SMALL RIBOSOMAL SUBUNIT BIOGENESIS GTPASE RSGA"/>
    <property type="match status" value="1"/>
</dbReference>
<evidence type="ECO:0000313" key="14">
    <source>
        <dbReference type="Proteomes" id="UP001205748"/>
    </source>
</evidence>
<feature type="domain" description="CP-type G" evidence="12">
    <location>
        <begin position="64"/>
        <end position="222"/>
    </location>
</feature>
<name>A0AAE3HEW7_9FIRM</name>
<dbReference type="PROSITE" id="PS51721">
    <property type="entry name" value="G_CP"/>
    <property type="match status" value="1"/>
</dbReference>
<protein>
    <recommendedName>
        <fullName evidence="10">Small ribosomal subunit biogenesis GTPase RsgA</fullName>
        <ecNumber evidence="10">3.6.1.-</ecNumber>
    </recommendedName>
</protein>
<keyword evidence="1 10" id="KW-0963">Cytoplasm</keyword>
<dbReference type="InterPro" id="IPR030378">
    <property type="entry name" value="G_CP_dom"/>
</dbReference>
<evidence type="ECO:0000256" key="5">
    <source>
        <dbReference type="ARBA" id="ARBA00022741"/>
    </source>
</evidence>